<gene>
    <name evidence="1" type="ORF">CI610_03187</name>
</gene>
<proteinExistence type="predicted"/>
<dbReference type="EMBL" id="NSIT01000336">
    <property type="protein sequence ID" value="PJE77880.1"/>
    <property type="molecule type" value="Genomic_DNA"/>
</dbReference>
<reference evidence="1" key="1">
    <citation type="journal article" date="2017" name="Appl. Environ. Microbiol.">
        <title>Molecular characterization of an Endozoicomonas-like organism causing infection in king scallop Pecten maximus L.</title>
        <authorList>
            <person name="Cano I."/>
            <person name="van Aerle R."/>
            <person name="Ross S."/>
            <person name="Verner-Jeffreys D.W."/>
            <person name="Paley R.K."/>
            <person name="Rimmer G."/>
            <person name="Ryder D."/>
            <person name="Hooper P."/>
            <person name="Stone D."/>
            <person name="Feist S.W."/>
        </authorList>
    </citation>
    <scope>NUCLEOTIDE SEQUENCE</scope>
</reference>
<accession>A0A2H9T3S3</accession>
<protein>
    <submittedName>
        <fullName evidence="1">Uncharacterized protein</fullName>
    </submittedName>
</protein>
<sequence>MSSEKGGFQCDLTEFSGLTKRGGAGYFFQVTQPPSAMVMAQSGKRGLCGRIKNAVVLFTAIALPARMP</sequence>
<comment type="caution">
    <text evidence="1">The sequence shown here is derived from an EMBL/GenBank/DDBJ whole genome shotgun (WGS) entry which is preliminary data.</text>
</comment>
<organism evidence="1">
    <name type="scientific">invertebrate metagenome</name>
    <dbReference type="NCBI Taxonomy" id="1711999"/>
    <lineage>
        <taxon>unclassified sequences</taxon>
        <taxon>metagenomes</taxon>
        <taxon>organismal metagenomes</taxon>
    </lineage>
</organism>
<evidence type="ECO:0000313" key="1">
    <source>
        <dbReference type="EMBL" id="PJE77880.1"/>
    </source>
</evidence>
<dbReference type="AlphaFoldDB" id="A0A2H9T3S3"/>
<name>A0A2H9T3S3_9ZZZZ</name>